<evidence type="ECO:0000313" key="2">
    <source>
        <dbReference type="Proteomes" id="UP000828048"/>
    </source>
</evidence>
<protein>
    <submittedName>
        <fullName evidence="1">Uncharacterized protein</fullName>
    </submittedName>
</protein>
<proteinExistence type="predicted"/>
<name>A0ACB7XUU9_9ERIC</name>
<keyword evidence="2" id="KW-1185">Reference proteome</keyword>
<reference evidence="1 2" key="1">
    <citation type="journal article" date="2021" name="Hortic Res">
        <title>High-quality reference genome and annotation aids understanding of berry development for evergreen blueberry (Vaccinium darrowii).</title>
        <authorList>
            <person name="Yu J."/>
            <person name="Hulse-Kemp A.M."/>
            <person name="Babiker E."/>
            <person name="Staton M."/>
        </authorList>
    </citation>
    <scope>NUCLEOTIDE SEQUENCE [LARGE SCALE GENOMIC DNA]</scope>
    <source>
        <strain evidence="2">cv. NJ 8807/NJ 8810</strain>
        <tissue evidence="1">Young leaf</tissue>
    </source>
</reference>
<dbReference type="Proteomes" id="UP000828048">
    <property type="component" value="Chromosome 1"/>
</dbReference>
<gene>
    <name evidence="1" type="ORF">Vadar_028761</name>
</gene>
<evidence type="ECO:0000313" key="1">
    <source>
        <dbReference type="EMBL" id="KAH7844504.1"/>
    </source>
</evidence>
<dbReference type="EMBL" id="CM037151">
    <property type="protein sequence ID" value="KAH7844504.1"/>
    <property type="molecule type" value="Genomic_DNA"/>
</dbReference>
<sequence>MKFNVQVKSNCNRAETKRTITLTPDIASTTLGLPHISGELYTWGQDEGDGGLSFGPDVDQVSTKESCLVAQREDLRGVMEFAIPKEFYARTLLIHYRRDVEKLFAVLVEKGRPFLSGEAGVTVVE</sequence>
<organism evidence="1 2">
    <name type="scientific">Vaccinium darrowii</name>
    <dbReference type="NCBI Taxonomy" id="229202"/>
    <lineage>
        <taxon>Eukaryota</taxon>
        <taxon>Viridiplantae</taxon>
        <taxon>Streptophyta</taxon>
        <taxon>Embryophyta</taxon>
        <taxon>Tracheophyta</taxon>
        <taxon>Spermatophyta</taxon>
        <taxon>Magnoliopsida</taxon>
        <taxon>eudicotyledons</taxon>
        <taxon>Gunneridae</taxon>
        <taxon>Pentapetalae</taxon>
        <taxon>asterids</taxon>
        <taxon>Ericales</taxon>
        <taxon>Ericaceae</taxon>
        <taxon>Vaccinioideae</taxon>
        <taxon>Vaccinieae</taxon>
        <taxon>Vaccinium</taxon>
    </lineage>
</organism>
<comment type="caution">
    <text evidence="1">The sequence shown here is derived from an EMBL/GenBank/DDBJ whole genome shotgun (WGS) entry which is preliminary data.</text>
</comment>
<accession>A0ACB7XUU9</accession>